<evidence type="ECO:0000256" key="1">
    <source>
        <dbReference type="ARBA" id="ARBA00023015"/>
    </source>
</evidence>
<dbReference type="SUPFAM" id="SSF46689">
    <property type="entry name" value="Homeodomain-like"/>
    <property type="match status" value="2"/>
</dbReference>
<sequence>MKRFNHAHFNRLDSSEVVDALEARLVACGLGEHIETWPVNPAFASDPFFRIYLPVEGSFRILSPDEEQEVSPGKLCLIPALTPLKYQAVSPSRHYWVHFFSRHLEKILLSGRMYEVRCRSIARYERIFQQLIQAVSGERDSIRTAMKLRHLLDMLLIPFLEATPQAAARAVSTDERVRRTIDYIEKHLNEPIRLDTLLKLANMSESDFRRQFHRQQGVSPKSYIVSRRLSAARLLLMRTDRSIAEVAEECGYGSAYFFCRQFKHYFAHSPSEFRRIHRGIFSPVDMFPLCPECP</sequence>
<feature type="domain" description="HTH araC/xylS-type" evidence="5">
    <location>
        <begin position="178"/>
        <end position="276"/>
    </location>
</feature>
<dbReference type="GO" id="GO:0003700">
    <property type="term" value="F:DNA-binding transcription factor activity"/>
    <property type="evidence" value="ECO:0007669"/>
    <property type="project" value="InterPro"/>
</dbReference>
<dbReference type="Pfam" id="PF02311">
    <property type="entry name" value="AraC_binding"/>
    <property type="match status" value="1"/>
</dbReference>
<dbReference type="PROSITE" id="PS00041">
    <property type="entry name" value="HTH_ARAC_FAMILY_1"/>
    <property type="match status" value="1"/>
</dbReference>
<dbReference type="PROSITE" id="PS01124">
    <property type="entry name" value="HTH_ARAC_FAMILY_2"/>
    <property type="match status" value="1"/>
</dbReference>
<name>A0A848B0E2_9BACT</name>
<keyword evidence="2" id="KW-0238">DNA-binding</keyword>
<evidence type="ECO:0000313" key="6">
    <source>
        <dbReference type="EMBL" id="NMD89325.1"/>
    </source>
</evidence>
<dbReference type="Proteomes" id="UP000576225">
    <property type="component" value="Unassembled WGS sequence"/>
</dbReference>
<proteinExistence type="predicted"/>
<accession>A0A848B0E2</accession>
<evidence type="ECO:0000256" key="4">
    <source>
        <dbReference type="ARBA" id="ARBA00023163"/>
    </source>
</evidence>
<evidence type="ECO:0000313" key="7">
    <source>
        <dbReference type="Proteomes" id="UP000576225"/>
    </source>
</evidence>
<dbReference type="PANTHER" id="PTHR46796">
    <property type="entry name" value="HTH-TYPE TRANSCRIPTIONAL ACTIVATOR RHAS-RELATED"/>
    <property type="match status" value="1"/>
</dbReference>
<dbReference type="InterPro" id="IPR020449">
    <property type="entry name" value="Tscrpt_reg_AraC-type_HTH"/>
</dbReference>
<dbReference type="SMART" id="SM00342">
    <property type="entry name" value="HTH_ARAC"/>
    <property type="match status" value="1"/>
</dbReference>
<dbReference type="InterPro" id="IPR037923">
    <property type="entry name" value="HTH-like"/>
</dbReference>
<dbReference type="RefSeq" id="WP_168964228.1">
    <property type="nucleotide sequence ID" value="NZ_JABAEW010000104.1"/>
</dbReference>
<dbReference type="EMBL" id="JABAEW010000104">
    <property type="protein sequence ID" value="NMD89325.1"/>
    <property type="molecule type" value="Genomic_DNA"/>
</dbReference>
<evidence type="ECO:0000259" key="5">
    <source>
        <dbReference type="PROSITE" id="PS01124"/>
    </source>
</evidence>
<dbReference type="InterPro" id="IPR050204">
    <property type="entry name" value="AraC_XylS_family_regulators"/>
</dbReference>
<organism evidence="6 7">
    <name type="scientific">Victivallis vadensis</name>
    <dbReference type="NCBI Taxonomy" id="172901"/>
    <lineage>
        <taxon>Bacteria</taxon>
        <taxon>Pseudomonadati</taxon>
        <taxon>Lentisphaerota</taxon>
        <taxon>Lentisphaeria</taxon>
        <taxon>Victivallales</taxon>
        <taxon>Victivallaceae</taxon>
        <taxon>Victivallis</taxon>
    </lineage>
</organism>
<dbReference type="AlphaFoldDB" id="A0A848B0E2"/>
<evidence type="ECO:0000256" key="3">
    <source>
        <dbReference type="ARBA" id="ARBA00023159"/>
    </source>
</evidence>
<dbReference type="Gene3D" id="1.10.10.60">
    <property type="entry name" value="Homeodomain-like"/>
    <property type="match status" value="2"/>
</dbReference>
<dbReference type="InterPro" id="IPR018062">
    <property type="entry name" value="HTH_AraC-typ_CS"/>
</dbReference>
<keyword evidence="4" id="KW-0804">Transcription</keyword>
<reference evidence="6 7" key="1">
    <citation type="submission" date="2020-04" db="EMBL/GenBank/DDBJ databases">
        <authorList>
            <person name="Hitch T.C.A."/>
            <person name="Wylensek D."/>
            <person name="Clavel T."/>
        </authorList>
    </citation>
    <scope>NUCLEOTIDE SEQUENCE [LARGE SCALE GENOMIC DNA]</scope>
    <source>
        <strain evidence="6 7">COR2-253-APC-1A</strain>
    </source>
</reference>
<dbReference type="PRINTS" id="PR00032">
    <property type="entry name" value="HTHARAC"/>
</dbReference>
<gene>
    <name evidence="6" type="ORF">HF882_22320</name>
</gene>
<dbReference type="InterPro" id="IPR009057">
    <property type="entry name" value="Homeodomain-like_sf"/>
</dbReference>
<dbReference type="GO" id="GO:0043565">
    <property type="term" value="F:sequence-specific DNA binding"/>
    <property type="evidence" value="ECO:0007669"/>
    <property type="project" value="InterPro"/>
</dbReference>
<protein>
    <submittedName>
        <fullName evidence="6">Helix-turn-helix transcriptional regulator</fullName>
    </submittedName>
</protein>
<comment type="caution">
    <text evidence="6">The sequence shown here is derived from an EMBL/GenBank/DDBJ whole genome shotgun (WGS) entry which is preliminary data.</text>
</comment>
<keyword evidence="3" id="KW-0010">Activator</keyword>
<dbReference type="Pfam" id="PF12833">
    <property type="entry name" value="HTH_18"/>
    <property type="match status" value="1"/>
</dbReference>
<dbReference type="InterPro" id="IPR018060">
    <property type="entry name" value="HTH_AraC"/>
</dbReference>
<keyword evidence="1" id="KW-0805">Transcription regulation</keyword>
<dbReference type="SUPFAM" id="SSF51215">
    <property type="entry name" value="Regulatory protein AraC"/>
    <property type="match status" value="1"/>
</dbReference>
<evidence type="ECO:0000256" key="2">
    <source>
        <dbReference type="ARBA" id="ARBA00023125"/>
    </source>
</evidence>
<dbReference type="InterPro" id="IPR003313">
    <property type="entry name" value="AraC-bd"/>
</dbReference>
<dbReference type="PANTHER" id="PTHR46796:SF6">
    <property type="entry name" value="ARAC SUBFAMILY"/>
    <property type="match status" value="1"/>
</dbReference>